<sequence>MDRSGTCEPKSTEDEAAVARRPLRGAAAAQAGFDYQLDVSILAALQLLLISKAATRLVLEPANEEDVRWQFGGLCFNLGARSRSRHAVTGRERVRIRSGGAAQFNVMDDATEIV</sequence>
<name>A0A4U8Z953_METTU</name>
<proteinExistence type="predicted"/>
<dbReference type="EMBL" id="LR536452">
    <property type="protein sequence ID" value="VFU17731.1"/>
    <property type="molecule type" value="Genomic_DNA"/>
</dbReference>
<reference evidence="1 2" key="1">
    <citation type="submission" date="2019-03" db="EMBL/GenBank/DDBJ databases">
        <authorList>
            <person name="Kox A.R. M."/>
        </authorList>
    </citation>
    <scope>NUCLEOTIDE SEQUENCE [LARGE SCALE GENOMIC DNA]</scope>
    <source>
        <strain evidence="1">MTUNDRAET4 annotated genome</strain>
        <plasmid evidence="2">3</plasmid>
    </source>
</reference>
<organism evidence="1 2">
    <name type="scientific">Methylocella tundrae</name>
    <dbReference type="NCBI Taxonomy" id="227605"/>
    <lineage>
        <taxon>Bacteria</taxon>
        <taxon>Pseudomonadati</taxon>
        <taxon>Pseudomonadota</taxon>
        <taxon>Alphaproteobacteria</taxon>
        <taxon>Hyphomicrobiales</taxon>
        <taxon>Beijerinckiaceae</taxon>
        <taxon>Methylocella</taxon>
    </lineage>
</organism>
<dbReference type="KEGG" id="mtun:MTUNDRAET4_0219.2"/>
<evidence type="ECO:0000313" key="2">
    <source>
        <dbReference type="Proteomes" id="UP000294360"/>
    </source>
</evidence>
<geneLocation type="plasmid" evidence="1 2">
    <name>3</name>
</geneLocation>
<accession>A0A4U8Z953</accession>
<dbReference type="AlphaFoldDB" id="A0A4U8Z953"/>
<evidence type="ECO:0000313" key="1">
    <source>
        <dbReference type="EMBL" id="VFU17731.1"/>
    </source>
</evidence>
<keyword evidence="1" id="KW-0614">Plasmid</keyword>
<dbReference type="Proteomes" id="UP000294360">
    <property type="component" value="Plasmid 3"/>
</dbReference>
<gene>
    <name evidence="1" type="ORF">MTUNDRAET4_0219</name>
</gene>
<protein>
    <submittedName>
        <fullName evidence="1">Uncharacterized protein</fullName>
    </submittedName>
</protein>